<evidence type="ECO:0000313" key="2">
    <source>
        <dbReference type="EMBL" id="SHN59882.1"/>
    </source>
</evidence>
<dbReference type="EMBL" id="FRDL01000003">
    <property type="protein sequence ID" value="SHN59882.1"/>
    <property type="molecule type" value="Genomic_DNA"/>
</dbReference>
<evidence type="ECO:0000313" key="3">
    <source>
        <dbReference type="Proteomes" id="UP000184066"/>
    </source>
</evidence>
<name>A0A1M7SN30_9RHOB</name>
<dbReference type="Proteomes" id="UP000184066">
    <property type="component" value="Unassembled WGS sequence"/>
</dbReference>
<organism evidence="2 3">
    <name type="scientific">Oceanicella actignis</name>
    <dbReference type="NCBI Taxonomy" id="1189325"/>
    <lineage>
        <taxon>Bacteria</taxon>
        <taxon>Pseudomonadati</taxon>
        <taxon>Pseudomonadota</taxon>
        <taxon>Alphaproteobacteria</taxon>
        <taxon>Rhodobacterales</taxon>
        <taxon>Paracoccaceae</taxon>
        <taxon>Oceanicella</taxon>
    </lineage>
</organism>
<protein>
    <recommendedName>
        <fullName evidence="4">Chromosome partition protein Smc</fullName>
    </recommendedName>
</protein>
<dbReference type="STRING" id="1189325.SAMN04488119_1013"/>
<dbReference type="AlphaFoldDB" id="A0A1M7SN30"/>
<evidence type="ECO:0000256" key="1">
    <source>
        <dbReference type="SAM" id="Coils"/>
    </source>
</evidence>
<keyword evidence="3" id="KW-1185">Reference proteome</keyword>
<keyword evidence="1" id="KW-0175">Coiled coil</keyword>
<accession>A0A1M7SN30</accession>
<gene>
    <name evidence="2" type="ORF">SAMN05216200_1034</name>
</gene>
<evidence type="ECO:0008006" key="4">
    <source>
        <dbReference type="Google" id="ProtNLM"/>
    </source>
</evidence>
<feature type="coiled-coil region" evidence="1">
    <location>
        <begin position="74"/>
        <end position="199"/>
    </location>
</feature>
<sequence>MAKKKPDEVTELRELNIRLQELEDRLPEARAQWIAATDRAQEARSMLGMSSGSRQMFNPDEQDGDPLKPYRDAAQVAQEEMGRISNEIDRVKARIAQIKRPALARERRDHLQETVQRLERQRDDAADRLNRLNERKGALEAALDEAERRVSTATLEARKAVLEGREIDAQDMNAAKAALENIRTELDLVEQAIAETEKERLRLSSSISSQAHDLRIADADLAGIELEELLRDHRDIVRRFTGSAMLLEDRIERIFKAVLAEGE</sequence>
<reference evidence="2 3" key="1">
    <citation type="submission" date="2016-12" db="EMBL/GenBank/DDBJ databases">
        <authorList>
            <person name="Song W.-J."/>
            <person name="Kurnit D.M."/>
        </authorList>
    </citation>
    <scope>NUCLEOTIDE SEQUENCE [LARGE SCALE GENOMIC DNA]</scope>
    <source>
        <strain evidence="2 3">CGMCC 1.10808</strain>
    </source>
</reference>
<dbReference type="RefSeq" id="WP_072746612.1">
    <property type="nucleotide sequence ID" value="NZ_FOHL01000001.1"/>
</dbReference>
<feature type="coiled-coil region" evidence="1">
    <location>
        <begin position="5"/>
        <end position="32"/>
    </location>
</feature>
<proteinExistence type="predicted"/>